<comment type="similarity">
    <text evidence="3">Belongs to the VTA1 family.</text>
</comment>
<comment type="subcellular location">
    <subcellularLocation>
        <location evidence="2">Cytoplasm</location>
    </subcellularLocation>
    <subcellularLocation>
        <location evidence="1">Endosome membrane</location>
        <topology evidence="1">Peripheral membrane protein</topology>
    </subcellularLocation>
</comment>
<evidence type="ECO:0000259" key="10">
    <source>
        <dbReference type="Pfam" id="PF04652"/>
    </source>
</evidence>
<name>A0A9W8CHT6_9FUNG</name>
<dbReference type="Gene3D" id="1.20.5.420">
    <property type="entry name" value="Immunoglobulin FC, subunit C"/>
    <property type="match status" value="1"/>
</dbReference>
<keyword evidence="8" id="KW-0472">Membrane</keyword>
<feature type="region of interest" description="Disordered" evidence="9">
    <location>
        <begin position="82"/>
        <end position="105"/>
    </location>
</feature>
<dbReference type="EMBL" id="JANBOH010000165">
    <property type="protein sequence ID" value="KAJ1644441.1"/>
    <property type="molecule type" value="Genomic_DNA"/>
</dbReference>
<evidence type="ECO:0000256" key="6">
    <source>
        <dbReference type="ARBA" id="ARBA00022753"/>
    </source>
</evidence>
<dbReference type="AlphaFoldDB" id="A0A9W8CHT6"/>
<comment type="caution">
    <text evidence="12">The sequence shown here is derived from an EMBL/GenBank/DDBJ whole genome shotgun (WGS) entry which is preliminary data.</text>
</comment>
<evidence type="ECO:0000313" key="13">
    <source>
        <dbReference type="Proteomes" id="UP001145021"/>
    </source>
</evidence>
<evidence type="ECO:0000256" key="9">
    <source>
        <dbReference type="SAM" id="MobiDB-lite"/>
    </source>
</evidence>
<keyword evidence="6" id="KW-0967">Endosome</keyword>
<dbReference type="PANTHER" id="PTHR46009">
    <property type="entry name" value="VACUOLAR PROTEIN SORTING-ASSOCIATED PROTEIN VTA1 HOMOLOG"/>
    <property type="match status" value="1"/>
</dbReference>
<dbReference type="GO" id="GO:0010008">
    <property type="term" value="C:endosome membrane"/>
    <property type="evidence" value="ECO:0007669"/>
    <property type="project" value="UniProtKB-SubCell"/>
</dbReference>
<dbReference type="InterPro" id="IPR039431">
    <property type="entry name" value="Vta1/CALS_N"/>
</dbReference>
<dbReference type="Proteomes" id="UP001145021">
    <property type="component" value="Unassembled WGS sequence"/>
</dbReference>
<evidence type="ECO:0000256" key="3">
    <source>
        <dbReference type="ARBA" id="ARBA00007895"/>
    </source>
</evidence>
<dbReference type="GO" id="GO:0015031">
    <property type="term" value="P:protein transport"/>
    <property type="evidence" value="ECO:0007669"/>
    <property type="project" value="UniProtKB-KW"/>
</dbReference>
<keyword evidence="5" id="KW-0963">Cytoplasm</keyword>
<reference evidence="12" key="1">
    <citation type="submission" date="2022-07" db="EMBL/GenBank/DDBJ databases">
        <title>Phylogenomic reconstructions and comparative analyses of Kickxellomycotina fungi.</title>
        <authorList>
            <person name="Reynolds N.K."/>
            <person name="Stajich J.E."/>
            <person name="Barry K."/>
            <person name="Grigoriev I.V."/>
            <person name="Crous P."/>
            <person name="Smith M.E."/>
        </authorList>
    </citation>
    <scope>NUCLEOTIDE SEQUENCE</scope>
    <source>
        <strain evidence="12">NBRC 105413</strain>
    </source>
</reference>
<keyword evidence="13" id="KW-1185">Reference proteome</keyword>
<dbReference type="InterPro" id="IPR044538">
    <property type="entry name" value="Vta1-like"/>
</dbReference>
<evidence type="ECO:0000256" key="1">
    <source>
        <dbReference type="ARBA" id="ARBA00004481"/>
    </source>
</evidence>
<dbReference type="InterPro" id="IPR041212">
    <property type="entry name" value="Vta1_C"/>
</dbReference>
<feature type="domain" description="Vta1/callose synthase N-terminal" evidence="10">
    <location>
        <begin position="2"/>
        <end position="80"/>
    </location>
</feature>
<dbReference type="GO" id="GO:0005771">
    <property type="term" value="C:multivesicular body"/>
    <property type="evidence" value="ECO:0007669"/>
    <property type="project" value="TreeGrafter"/>
</dbReference>
<evidence type="ECO:0000256" key="8">
    <source>
        <dbReference type="ARBA" id="ARBA00023136"/>
    </source>
</evidence>
<dbReference type="Pfam" id="PF04652">
    <property type="entry name" value="Vta1"/>
    <property type="match status" value="1"/>
</dbReference>
<sequence>MRDEQTAKQHCEVFALKVFAKADTEDRQGGGGSKVTARNFVVSTQFMQILGAFGDLSEDIKEKIRYAKWRAAEILRAIREGREPAAAPPNQLEETEGSGTDAANSSDIVIKSSSPQVIQLQQDTLVHQVGSSVSSVSSPQLWSASPIHAVNNNAPDDAVLPTVPRSTVSMNDVGQPQTNITQGNGHHGFSSNPVGAATFIPVPASSLPALTGPDGELLLDPTDAKNAQKFSKWAISALEYDDVDTAIENLQKAIHILLPYKNKQR</sequence>
<dbReference type="GO" id="GO:0032511">
    <property type="term" value="P:late endosome to vacuole transport via multivesicular body sorting pathway"/>
    <property type="evidence" value="ECO:0007669"/>
    <property type="project" value="InterPro"/>
</dbReference>
<evidence type="ECO:0000256" key="2">
    <source>
        <dbReference type="ARBA" id="ARBA00004496"/>
    </source>
</evidence>
<accession>A0A9W8CHT6</accession>
<evidence type="ECO:0000256" key="7">
    <source>
        <dbReference type="ARBA" id="ARBA00022927"/>
    </source>
</evidence>
<evidence type="ECO:0000256" key="5">
    <source>
        <dbReference type="ARBA" id="ARBA00022490"/>
    </source>
</evidence>
<dbReference type="Pfam" id="PF18097">
    <property type="entry name" value="Vta1_C"/>
    <property type="match status" value="1"/>
</dbReference>
<dbReference type="PANTHER" id="PTHR46009:SF1">
    <property type="entry name" value="VACUOLAR PROTEIN SORTING-ASSOCIATED PROTEIN VTA1 HOMOLOG"/>
    <property type="match status" value="1"/>
</dbReference>
<evidence type="ECO:0000259" key="11">
    <source>
        <dbReference type="Pfam" id="PF18097"/>
    </source>
</evidence>
<feature type="domain" description="Vta1 C-terminal" evidence="11">
    <location>
        <begin position="225"/>
        <end position="257"/>
    </location>
</feature>
<proteinExistence type="inferred from homology"/>
<evidence type="ECO:0000256" key="4">
    <source>
        <dbReference type="ARBA" id="ARBA00022448"/>
    </source>
</evidence>
<protein>
    <submittedName>
        <fullName evidence="12">Uncharacterized protein</fullName>
    </submittedName>
</protein>
<dbReference type="InterPro" id="IPR023175">
    <property type="entry name" value="Vta1/CALS_N_sf"/>
</dbReference>
<keyword evidence="7" id="KW-0653">Protein transport</keyword>
<organism evidence="12 13">
    <name type="scientific">Coemansia asiatica</name>
    <dbReference type="NCBI Taxonomy" id="1052880"/>
    <lineage>
        <taxon>Eukaryota</taxon>
        <taxon>Fungi</taxon>
        <taxon>Fungi incertae sedis</taxon>
        <taxon>Zoopagomycota</taxon>
        <taxon>Kickxellomycotina</taxon>
        <taxon>Kickxellomycetes</taxon>
        <taxon>Kickxellales</taxon>
        <taxon>Kickxellaceae</taxon>
        <taxon>Coemansia</taxon>
    </lineage>
</organism>
<keyword evidence="4" id="KW-0813">Transport</keyword>
<gene>
    <name evidence="12" type="ORF">LPJ64_003882</name>
</gene>
<evidence type="ECO:0000313" key="12">
    <source>
        <dbReference type="EMBL" id="KAJ1644441.1"/>
    </source>
</evidence>
<dbReference type="Gene3D" id="1.25.40.270">
    <property type="entry name" value="Vacuolar protein sorting-associated protein vta1"/>
    <property type="match status" value="1"/>
</dbReference>